<dbReference type="EMBL" id="BMAT01007806">
    <property type="protein sequence ID" value="GFR71775.1"/>
    <property type="molecule type" value="Genomic_DNA"/>
</dbReference>
<organism evidence="2 3">
    <name type="scientific">Elysia marginata</name>
    <dbReference type="NCBI Taxonomy" id="1093978"/>
    <lineage>
        <taxon>Eukaryota</taxon>
        <taxon>Metazoa</taxon>
        <taxon>Spiralia</taxon>
        <taxon>Lophotrochozoa</taxon>
        <taxon>Mollusca</taxon>
        <taxon>Gastropoda</taxon>
        <taxon>Heterobranchia</taxon>
        <taxon>Euthyneura</taxon>
        <taxon>Panpulmonata</taxon>
        <taxon>Sacoglossa</taxon>
        <taxon>Placobranchoidea</taxon>
        <taxon>Plakobranchidae</taxon>
        <taxon>Elysia</taxon>
    </lineage>
</organism>
<keyword evidence="1" id="KW-0812">Transmembrane</keyword>
<proteinExistence type="predicted"/>
<keyword evidence="3" id="KW-1185">Reference proteome</keyword>
<comment type="caution">
    <text evidence="2">The sequence shown here is derived from an EMBL/GenBank/DDBJ whole genome shotgun (WGS) entry which is preliminary data.</text>
</comment>
<sequence>MKCLLLSLPLFFATVEVAFYLLLVVHVVVVLLVVVVVSVVAVGVVEIAAVTVLLAMVVIVVVVLVVIVVEICAVLWTNQTGYRATPDRLSRLNRPFFYSGIREKSTVG</sequence>
<reference evidence="2 3" key="1">
    <citation type="journal article" date="2021" name="Elife">
        <title>Chloroplast acquisition without the gene transfer in kleptoplastic sea slugs, Plakobranchus ocellatus.</title>
        <authorList>
            <person name="Maeda T."/>
            <person name="Takahashi S."/>
            <person name="Yoshida T."/>
            <person name="Shimamura S."/>
            <person name="Takaki Y."/>
            <person name="Nagai Y."/>
            <person name="Toyoda A."/>
            <person name="Suzuki Y."/>
            <person name="Arimoto A."/>
            <person name="Ishii H."/>
            <person name="Satoh N."/>
            <person name="Nishiyama T."/>
            <person name="Hasebe M."/>
            <person name="Maruyama T."/>
            <person name="Minagawa J."/>
            <person name="Obokata J."/>
            <person name="Shigenobu S."/>
        </authorList>
    </citation>
    <scope>NUCLEOTIDE SEQUENCE [LARGE SCALE GENOMIC DNA]</scope>
</reference>
<dbReference type="AlphaFoldDB" id="A0AAV4FFX5"/>
<evidence type="ECO:0000256" key="1">
    <source>
        <dbReference type="SAM" id="Phobius"/>
    </source>
</evidence>
<protein>
    <submittedName>
        <fullName evidence="2">Uncharacterized protein</fullName>
    </submittedName>
</protein>
<keyword evidence="1" id="KW-1133">Transmembrane helix</keyword>
<name>A0AAV4FFX5_9GAST</name>
<gene>
    <name evidence="2" type="ORF">ElyMa_003822700</name>
</gene>
<accession>A0AAV4FFX5</accession>
<feature type="transmembrane region" description="Helical" evidence="1">
    <location>
        <begin position="52"/>
        <end position="76"/>
    </location>
</feature>
<feature type="transmembrane region" description="Helical" evidence="1">
    <location>
        <begin position="27"/>
        <end position="45"/>
    </location>
</feature>
<keyword evidence="1" id="KW-0472">Membrane</keyword>
<dbReference type="Proteomes" id="UP000762676">
    <property type="component" value="Unassembled WGS sequence"/>
</dbReference>
<evidence type="ECO:0000313" key="3">
    <source>
        <dbReference type="Proteomes" id="UP000762676"/>
    </source>
</evidence>
<evidence type="ECO:0000313" key="2">
    <source>
        <dbReference type="EMBL" id="GFR71775.1"/>
    </source>
</evidence>